<keyword evidence="4 6" id="KW-1133">Transmembrane helix</keyword>
<comment type="caution">
    <text evidence="7">The sequence shown here is derived from an EMBL/GenBank/DDBJ whole genome shotgun (WGS) entry which is preliminary data.</text>
</comment>
<proteinExistence type="inferred from homology"/>
<dbReference type="InterPro" id="IPR004923">
    <property type="entry name" value="FTR1/Fip1/EfeU"/>
</dbReference>
<dbReference type="RefSeq" id="WP_213123822.1">
    <property type="nucleotide sequence ID" value="NZ_JAGYPG010000001.1"/>
</dbReference>
<organism evidence="7 8">
    <name type="scientific">Lederbergia citri</name>
    <dbReference type="NCBI Taxonomy" id="2833580"/>
    <lineage>
        <taxon>Bacteria</taxon>
        <taxon>Bacillati</taxon>
        <taxon>Bacillota</taxon>
        <taxon>Bacilli</taxon>
        <taxon>Bacillales</taxon>
        <taxon>Bacillaceae</taxon>
        <taxon>Lederbergia</taxon>
    </lineage>
</organism>
<feature type="transmembrane region" description="Helical" evidence="6">
    <location>
        <begin position="70"/>
        <end position="90"/>
    </location>
</feature>
<dbReference type="PANTHER" id="PTHR31632:SF2">
    <property type="entry name" value="PLASMA MEMBRANE IRON PERMEASE"/>
    <property type="match status" value="1"/>
</dbReference>
<dbReference type="Proteomes" id="UP000681414">
    <property type="component" value="Unassembled WGS sequence"/>
</dbReference>
<evidence type="ECO:0000256" key="5">
    <source>
        <dbReference type="ARBA" id="ARBA00023136"/>
    </source>
</evidence>
<reference evidence="7 8" key="1">
    <citation type="submission" date="2021-05" db="EMBL/GenBank/DDBJ databases">
        <title>Novel Bacillus species.</title>
        <authorList>
            <person name="Liu G."/>
        </authorList>
    </citation>
    <scope>NUCLEOTIDE SEQUENCE [LARGE SCALE GENOMIC DNA]</scope>
    <source>
        <strain evidence="8">FJAT-49780</strain>
    </source>
</reference>
<evidence type="ECO:0000256" key="6">
    <source>
        <dbReference type="SAM" id="Phobius"/>
    </source>
</evidence>
<feature type="transmembrane region" description="Helical" evidence="6">
    <location>
        <begin position="138"/>
        <end position="159"/>
    </location>
</feature>
<dbReference type="GO" id="GO:0015093">
    <property type="term" value="F:ferrous iron transmembrane transporter activity"/>
    <property type="evidence" value="ECO:0007669"/>
    <property type="project" value="TreeGrafter"/>
</dbReference>
<keyword evidence="8" id="KW-1185">Reference proteome</keyword>
<accession>A0A942YF58</accession>
<dbReference type="Pfam" id="PF03239">
    <property type="entry name" value="FTR1"/>
    <property type="match status" value="1"/>
</dbReference>
<name>A0A942YF58_9BACI</name>
<keyword evidence="3 6" id="KW-0812">Transmembrane</keyword>
<evidence type="ECO:0000313" key="7">
    <source>
        <dbReference type="EMBL" id="MBS4194658.1"/>
    </source>
</evidence>
<feature type="transmembrane region" description="Helical" evidence="6">
    <location>
        <begin position="201"/>
        <end position="219"/>
    </location>
</feature>
<feature type="transmembrane region" description="Helical" evidence="6">
    <location>
        <begin position="12"/>
        <end position="30"/>
    </location>
</feature>
<comment type="similarity">
    <text evidence="2">Belongs to the oxidase-dependent Fe transporter (OFeT) (TC 9.A.10.1) family.</text>
</comment>
<comment type="subcellular location">
    <subcellularLocation>
        <location evidence="1">Membrane</location>
        <topology evidence="1">Multi-pass membrane protein</topology>
    </subcellularLocation>
</comment>
<dbReference type="AlphaFoldDB" id="A0A942YF58"/>
<evidence type="ECO:0000256" key="2">
    <source>
        <dbReference type="ARBA" id="ARBA00008333"/>
    </source>
</evidence>
<dbReference type="PANTHER" id="PTHR31632">
    <property type="entry name" value="IRON TRANSPORTER FTH1"/>
    <property type="match status" value="1"/>
</dbReference>
<feature type="transmembrane region" description="Helical" evidence="6">
    <location>
        <begin position="171"/>
        <end position="189"/>
    </location>
</feature>
<feature type="transmembrane region" description="Helical" evidence="6">
    <location>
        <begin position="110"/>
        <end position="132"/>
    </location>
</feature>
<evidence type="ECO:0000256" key="1">
    <source>
        <dbReference type="ARBA" id="ARBA00004141"/>
    </source>
</evidence>
<protein>
    <submittedName>
        <fullName evidence="7">FTR1 family protein</fullName>
    </submittedName>
</protein>
<sequence>MIDSLLLSLREGLEAALIIGIILAQLVRINRKGLTKFVYIGAILGFIVSAIGGIIGFNEAQEAAESSEELFEGIIMLLSAGLIAYFILWLHRNHGHSSMTKKVTQNTNAIGLFMLSFLSVFREGMELVIFNLTKITESAYTVATGSILGIVIAILISFVVFKTSIRFNLSILFKILGVILILVGGEMFGEGLVKIFEGGEILETLGVAVFIVLSFIIFFQQDLKRLFKNRVVAK</sequence>
<keyword evidence="5 6" id="KW-0472">Membrane</keyword>
<gene>
    <name evidence="7" type="ORF">KHA97_06170</name>
</gene>
<feature type="transmembrane region" description="Helical" evidence="6">
    <location>
        <begin position="37"/>
        <end position="58"/>
    </location>
</feature>
<evidence type="ECO:0000313" key="8">
    <source>
        <dbReference type="Proteomes" id="UP000681414"/>
    </source>
</evidence>
<evidence type="ECO:0000256" key="3">
    <source>
        <dbReference type="ARBA" id="ARBA00022692"/>
    </source>
</evidence>
<dbReference type="GO" id="GO:0033573">
    <property type="term" value="C:high-affinity iron permease complex"/>
    <property type="evidence" value="ECO:0007669"/>
    <property type="project" value="InterPro"/>
</dbReference>
<evidence type="ECO:0000256" key="4">
    <source>
        <dbReference type="ARBA" id="ARBA00022989"/>
    </source>
</evidence>
<dbReference type="EMBL" id="JAGYPG010000001">
    <property type="protein sequence ID" value="MBS4194658.1"/>
    <property type="molecule type" value="Genomic_DNA"/>
</dbReference>